<dbReference type="RefSeq" id="WP_187255071.1">
    <property type="nucleotide sequence ID" value="NZ_JBHULF010000006.1"/>
</dbReference>
<organism evidence="2 3">
    <name type="scientific">Flavihumibacter stibioxidans</name>
    <dbReference type="NCBI Taxonomy" id="1834163"/>
    <lineage>
        <taxon>Bacteria</taxon>
        <taxon>Pseudomonadati</taxon>
        <taxon>Bacteroidota</taxon>
        <taxon>Chitinophagia</taxon>
        <taxon>Chitinophagales</taxon>
        <taxon>Chitinophagaceae</taxon>
        <taxon>Flavihumibacter</taxon>
    </lineage>
</organism>
<dbReference type="InterPro" id="IPR016181">
    <property type="entry name" value="Acyl_CoA_acyltransferase"/>
</dbReference>
<dbReference type="Pfam" id="PF13523">
    <property type="entry name" value="Acetyltransf_8"/>
    <property type="match status" value="1"/>
</dbReference>
<dbReference type="Gene3D" id="3.40.630.30">
    <property type="match status" value="1"/>
</dbReference>
<proteinExistence type="predicted"/>
<comment type="caution">
    <text evidence="2">The sequence shown here is derived from an EMBL/GenBank/DDBJ whole genome shotgun (WGS) entry which is preliminary data.</text>
</comment>
<dbReference type="SUPFAM" id="SSF55729">
    <property type="entry name" value="Acyl-CoA N-acyltransferases (Nat)"/>
    <property type="match status" value="1"/>
</dbReference>
<name>A0ABR7M3W9_9BACT</name>
<dbReference type="InterPro" id="IPR000182">
    <property type="entry name" value="GNAT_dom"/>
</dbReference>
<sequence length="172" mass="19682">MNQSFDTVRMAIRKYRPEDISLLQQWITDPELMFTVAGPGWNYPITTAQIEAHQQQYPSKQLYIGEADGMPVAMGEIIVNEEHAPRLGRLLVGDQNKRGLGIGEKFIRELMSECIRLYHPDSICLFVLETNLSAIRLYKKIGFSFTGDHIPDMIREGEPRKVLKMILNCGEK</sequence>
<dbReference type="EMBL" id="MBUA01000001">
    <property type="protein sequence ID" value="MBC6489720.1"/>
    <property type="molecule type" value="Genomic_DNA"/>
</dbReference>
<accession>A0ABR7M3W9</accession>
<dbReference type="PROSITE" id="PS51186">
    <property type="entry name" value="GNAT"/>
    <property type="match status" value="1"/>
</dbReference>
<dbReference type="Proteomes" id="UP000765802">
    <property type="component" value="Unassembled WGS sequence"/>
</dbReference>
<protein>
    <recommendedName>
        <fullName evidence="1">N-acetyltransferase domain-containing protein</fullName>
    </recommendedName>
</protein>
<evidence type="ECO:0000313" key="2">
    <source>
        <dbReference type="EMBL" id="MBC6489720.1"/>
    </source>
</evidence>
<reference evidence="2 3" key="1">
    <citation type="submission" date="2016-07" db="EMBL/GenBank/DDBJ databases">
        <title>Genome analysis of Flavihumibacter stibioxidans YS-17.</title>
        <authorList>
            <person name="Shi K."/>
            <person name="Han Y."/>
            <person name="Wang G."/>
        </authorList>
    </citation>
    <scope>NUCLEOTIDE SEQUENCE [LARGE SCALE GENOMIC DNA]</scope>
    <source>
        <strain evidence="2 3">YS-17</strain>
    </source>
</reference>
<keyword evidence="3" id="KW-1185">Reference proteome</keyword>
<evidence type="ECO:0000259" key="1">
    <source>
        <dbReference type="PROSITE" id="PS51186"/>
    </source>
</evidence>
<gene>
    <name evidence="2" type="ORF">BC349_01970</name>
</gene>
<feature type="domain" description="N-acetyltransferase" evidence="1">
    <location>
        <begin position="10"/>
        <end position="170"/>
    </location>
</feature>
<evidence type="ECO:0000313" key="3">
    <source>
        <dbReference type="Proteomes" id="UP000765802"/>
    </source>
</evidence>